<dbReference type="PRINTS" id="PR00195">
    <property type="entry name" value="DYNAMIN"/>
</dbReference>
<reference evidence="5 6" key="1">
    <citation type="journal article" date="2016" name="Nat. Commun.">
        <title>Ectomycorrhizal ecology is imprinted in the genome of the dominant symbiotic fungus Cenococcum geophilum.</title>
        <authorList>
            <consortium name="DOE Joint Genome Institute"/>
            <person name="Peter M."/>
            <person name="Kohler A."/>
            <person name="Ohm R.A."/>
            <person name="Kuo A."/>
            <person name="Krutzmann J."/>
            <person name="Morin E."/>
            <person name="Arend M."/>
            <person name="Barry K.W."/>
            <person name="Binder M."/>
            <person name="Choi C."/>
            <person name="Clum A."/>
            <person name="Copeland A."/>
            <person name="Grisel N."/>
            <person name="Haridas S."/>
            <person name="Kipfer T."/>
            <person name="LaButti K."/>
            <person name="Lindquist E."/>
            <person name="Lipzen A."/>
            <person name="Maire R."/>
            <person name="Meier B."/>
            <person name="Mihaltcheva S."/>
            <person name="Molinier V."/>
            <person name="Murat C."/>
            <person name="Poggeler S."/>
            <person name="Quandt C.A."/>
            <person name="Sperisen C."/>
            <person name="Tritt A."/>
            <person name="Tisserant E."/>
            <person name="Crous P.W."/>
            <person name="Henrissat B."/>
            <person name="Nehls U."/>
            <person name="Egli S."/>
            <person name="Spatafora J.W."/>
            <person name="Grigoriev I.V."/>
            <person name="Martin F.M."/>
        </authorList>
    </citation>
    <scope>NUCLEOTIDE SEQUENCE [LARGE SCALE GENOMIC DNA]</scope>
    <source>
        <strain evidence="5 6">CBS 207.34</strain>
    </source>
</reference>
<feature type="domain" description="GED" evidence="3">
    <location>
        <begin position="640"/>
        <end position="728"/>
    </location>
</feature>
<dbReference type="InterPro" id="IPR045063">
    <property type="entry name" value="Dynamin_N"/>
</dbReference>
<dbReference type="PROSITE" id="PS51388">
    <property type="entry name" value="GED"/>
    <property type="match status" value="1"/>
</dbReference>
<dbReference type="Pfam" id="PF01031">
    <property type="entry name" value="Dynamin_M"/>
    <property type="match status" value="1"/>
</dbReference>
<dbReference type="OrthoDB" id="415706at2759"/>
<dbReference type="Proteomes" id="UP000250140">
    <property type="component" value="Unassembled WGS sequence"/>
</dbReference>
<evidence type="ECO:0000259" key="3">
    <source>
        <dbReference type="PROSITE" id="PS51388"/>
    </source>
</evidence>
<dbReference type="SMART" id="SM00053">
    <property type="entry name" value="DYNc"/>
    <property type="match status" value="1"/>
</dbReference>
<dbReference type="InterPro" id="IPR020850">
    <property type="entry name" value="GED_dom"/>
</dbReference>
<dbReference type="SUPFAM" id="SSF52540">
    <property type="entry name" value="P-loop containing nucleoside triphosphate hydrolases"/>
    <property type="match status" value="1"/>
</dbReference>
<name>A0A8E2JNH7_9PEZI</name>
<dbReference type="InterPro" id="IPR030381">
    <property type="entry name" value="G_DYNAMIN_dom"/>
</dbReference>
<dbReference type="GO" id="GO:0048312">
    <property type="term" value="P:intracellular distribution of mitochondria"/>
    <property type="evidence" value="ECO:0007669"/>
    <property type="project" value="TreeGrafter"/>
</dbReference>
<dbReference type="InterPro" id="IPR027417">
    <property type="entry name" value="P-loop_NTPase"/>
</dbReference>
<dbReference type="Gene3D" id="3.40.50.300">
    <property type="entry name" value="P-loop containing nucleotide triphosphate hydrolases"/>
    <property type="match status" value="1"/>
</dbReference>
<dbReference type="GO" id="GO:0008017">
    <property type="term" value="F:microtubule binding"/>
    <property type="evidence" value="ECO:0007669"/>
    <property type="project" value="TreeGrafter"/>
</dbReference>
<dbReference type="GO" id="GO:0003924">
    <property type="term" value="F:GTPase activity"/>
    <property type="evidence" value="ECO:0007669"/>
    <property type="project" value="InterPro"/>
</dbReference>
<dbReference type="GO" id="GO:0005525">
    <property type="term" value="F:GTP binding"/>
    <property type="evidence" value="ECO:0007669"/>
    <property type="project" value="InterPro"/>
</dbReference>
<dbReference type="CDD" id="cd08771">
    <property type="entry name" value="DLP_1"/>
    <property type="match status" value="1"/>
</dbReference>
<dbReference type="Gene3D" id="1.20.120.1240">
    <property type="entry name" value="Dynamin, middle domain"/>
    <property type="match status" value="1"/>
</dbReference>
<dbReference type="EMBL" id="KV750783">
    <property type="protein sequence ID" value="OCL03244.1"/>
    <property type="molecule type" value="Genomic_DNA"/>
</dbReference>
<feature type="domain" description="Dynamin-type G" evidence="4">
    <location>
        <begin position="32"/>
        <end position="321"/>
    </location>
</feature>
<dbReference type="GO" id="GO:0016559">
    <property type="term" value="P:peroxisome fission"/>
    <property type="evidence" value="ECO:0007669"/>
    <property type="project" value="TreeGrafter"/>
</dbReference>
<evidence type="ECO:0000256" key="2">
    <source>
        <dbReference type="ARBA" id="ARBA00023134"/>
    </source>
</evidence>
<dbReference type="InterPro" id="IPR022812">
    <property type="entry name" value="Dynamin"/>
</dbReference>
<dbReference type="Pfam" id="PF00350">
    <property type="entry name" value="Dynamin_N"/>
    <property type="match status" value="1"/>
</dbReference>
<gene>
    <name evidence="5" type="ORF">AOQ84DRAFT_419926</name>
</gene>
<dbReference type="FunFam" id="3.40.50.300:FF:001425">
    <property type="entry name" value="Dynamin GTPase, putative"/>
    <property type="match status" value="1"/>
</dbReference>
<proteinExistence type="predicted"/>
<sequence>MADPLAPKLGHLASAALLRKIDELREKSVGQHVPLPQLVVVGDQSSGKSSLLESLTTIPFPRNVELCTRYATQITSRRDSESRVDITIIPGPRAPEEHKKHLAAYHPTILSTDNFRDKFPQILNEANFRMGIRTDTSSGVGTVFSEDILKIELCGPDQDYLTVIDVPGIFRNPTEGITTKNDIQLVQNMVKEYIKNDRTIILAVLPSNVDIATQEILTLAEDYDKAGERTLGVLTKPDLVTEQSAQAAVCNLVLGKRRPLTLGYYVVRSRGADDDNFSNTDAEKMFQDAPWNKLPSSRLGVLALKARLTELLSEITRKEFPKLRKEVSKQLSDCQTELEALGAARETERDQRLFLSALARHFQALVDAALSAHYSSDAIFEEMLGLRLITCVVNLTEMFNYNFQQKGHYRSFEDPGTDSTMEVVRVRTVAHRADTHAKEGTSFFADIDLDEFTDLGEVVSRDCHIDDPQGGILDWTEQLYLRSRGTDLGTFSGAILSSAFKEQSSKWAPMTKAYISQIIVVIHRFMVIILERLCPDPHVREEIWSSIHDEVLKRYKVAMDQAMFLVSLERDKRPYTVNHYFNDNLQIARGHRMANMLKPNSRPEIKQDSRGLDYCSTNLIVDLDHVRQTTRSKGNVEQVKEEIHDILWSYYKVAQKRFIDNVYQQAVDHCLLTGPMSPLAVFTQEWVIVLEADQLEIIVGESGITKERRAALKRKIKDLETAVQILRH</sequence>
<dbReference type="InterPro" id="IPR000375">
    <property type="entry name" value="Dynamin_stalk"/>
</dbReference>
<dbReference type="PROSITE" id="PS51718">
    <property type="entry name" value="G_DYNAMIN_2"/>
    <property type="match status" value="1"/>
</dbReference>
<dbReference type="AlphaFoldDB" id="A0A8E2JNH7"/>
<keyword evidence="6" id="KW-1185">Reference proteome</keyword>
<dbReference type="GO" id="GO:0005874">
    <property type="term" value="C:microtubule"/>
    <property type="evidence" value="ECO:0007669"/>
    <property type="project" value="TreeGrafter"/>
</dbReference>
<evidence type="ECO:0000259" key="4">
    <source>
        <dbReference type="PROSITE" id="PS51718"/>
    </source>
</evidence>
<dbReference type="GO" id="GO:0005739">
    <property type="term" value="C:mitochondrion"/>
    <property type="evidence" value="ECO:0007669"/>
    <property type="project" value="TreeGrafter"/>
</dbReference>
<dbReference type="InterPro" id="IPR001401">
    <property type="entry name" value="Dynamin_GTPase"/>
</dbReference>
<dbReference type="GO" id="GO:0006897">
    <property type="term" value="P:endocytosis"/>
    <property type="evidence" value="ECO:0007669"/>
    <property type="project" value="TreeGrafter"/>
</dbReference>
<dbReference type="GO" id="GO:0016020">
    <property type="term" value="C:membrane"/>
    <property type="evidence" value="ECO:0007669"/>
    <property type="project" value="TreeGrafter"/>
</dbReference>
<keyword evidence="2" id="KW-0342">GTP-binding</keyword>
<keyword evidence="1" id="KW-0547">Nucleotide-binding</keyword>
<evidence type="ECO:0000256" key="1">
    <source>
        <dbReference type="ARBA" id="ARBA00022741"/>
    </source>
</evidence>
<accession>A0A8E2JNH7</accession>
<dbReference type="PANTHER" id="PTHR11566:SF215">
    <property type="entry name" value="DYNAMIN GTPASE"/>
    <property type="match status" value="1"/>
</dbReference>
<organism evidence="5 6">
    <name type="scientific">Glonium stellatum</name>
    <dbReference type="NCBI Taxonomy" id="574774"/>
    <lineage>
        <taxon>Eukaryota</taxon>
        <taxon>Fungi</taxon>
        <taxon>Dikarya</taxon>
        <taxon>Ascomycota</taxon>
        <taxon>Pezizomycotina</taxon>
        <taxon>Dothideomycetes</taxon>
        <taxon>Pleosporomycetidae</taxon>
        <taxon>Gloniales</taxon>
        <taxon>Gloniaceae</taxon>
        <taxon>Glonium</taxon>
    </lineage>
</organism>
<protein>
    <submittedName>
        <fullName evidence="5">Putative dynamin</fullName>
    </submittedName>
</protein>
<dbReference type="PANTHER" id="PTHR11566">
    <property type="entry name" value="DYNAMIN"/>
    <property type="match status" value="1"/>
</dbReference>
<dbReference type="GO" id="GO:0000266">
    <property type="term" value="P:mitochondrial fission"/>
    <property type="evidence" value="ECO:0007669"/>
    <property type="project" value="TreeGrafter"/>
</dbReference>
<evidence type="ECO:0000313" key="6">
    <source>
        <dbReference type="Proteomes" id="UP000250140"/>
    </source>
</evidence>
<evidence type="ECO:0000313" key="5">
    <source>
        <dbReference type="EMBL" id="OCL03244.1"/>
    </source>
</evidence>